<accession>A0ABV8FH38</accession>
<keyword evidence="2" id="KW-1185">Reference proteome</keyword>
<gene>
    <name evidence="1" type="ORF">ACFOYY_42230</name>
</gene>
<evidence type="ECO:0000313" key="2">
    <source>
        <dbReference type="Proteomes" id="UP001595698"/>
    </source>
</evidence>
<organism evidence="1 2">
    <name type="scientific">Streptosporangium jomthongense</name>
    <dbReference type="NCBI Taxonomy" id="1193683"/>
    <lineage>
        <taxon>Bacteria</taxon>
        <taxon>Bacillati</taxon>
        <taxon>Actinomycetota</taxon>
        <taxon>Actinomycetes</taxon>
        <taxon>Streptosporangiales</taxon>
        <taxon>Streptosporangiaceae</taxon>
        <taxon>Streptosporangium</taxon>
    </lineage>
</organism>
<sequence length="53" mass="6037">MRTAPVIVFPRPLDIVPILDGDDVMLLPAMWPVRLTPDERRAFAQALLDLDEH</sequence>
<evidence type="ECO:0000313" key="1">
    <source>
        <dbReference type="EMBL" id="MFC3986808.1"/>
    </source>
</evidence>
<dbReference type="EMBL" id="JBHSBC010000067">
    <property type="protein sequence ID" value="MFC3986808.1"/>
    <property type="molecule type" value="Genomic_DNA"/>
</dbReference>
<proteinExistence type="predicted"/>
<dbReference type="RefSeq" id="WP_386197156.1">
    <property type="nucleotide sequence ID" value="NZ_JBHSBC010000067.1"/>
</dbReference>
<name>A0ABV8FH38_9ACTN</name>
<dbReference type="Proteomes" id="UP001595698">
    <property type="component" value="Unassembled WGS sequence"/>
</dbReference>
<reference evidence="2" key="1">
    <citation type="journal article" date="2019" name="Int. J. Syst. Evol. Microbiol.">
        <title>The Global Catalogue of Microorganisms (GCM) 10K type strain sequencing project: providing services to taxonomists for standard genome sequencing and annotation.</title>
        <authorList>
            <consortium name="The Broad Institute Genomics Platform"/>
            <consortium name="The Broad Institute Genome Sequencing Center for Infectious Disease"/>
            <person name="Wu L."/>
            <person name="Ma J."/>
        </authorList>
    </citation>
    <scope>NUCLEOTIDE SEQUENCE [LARGE SCALE GENOMIC DNA]</scope>
    <source>
        <strain evidence="2">TBRC 7912</strain>
    </source>
</reference>
<comment type="caution">
    <text evidence="1">The sequence shown here is derived from an EMBL/GenBank/DDBJ whole genome shotgun (WGS) entry which is preliminary data.</text>
</comment>
<protein>
    <submittedName>
        <fullName evidence="1">Uncharacterized protein</fullName>
    </submittedName>
</protein>